<evidence type="ECO:0000256" key="3">
    <source>
        <dbReference type="ARBA" id="ARBA00022898"/>
    </source>
</evidence>
<dbReference type="Pfam" id="PF02784">
    <property type="entry name" value="Orn_Arg_deC_N"/>
    <property type="match status" value="1"/>
</dbReference>
<evidence type="ECO:0000256" key="7">
    <source>
        <dbReference type="ARBA" id="ARBA00049127"/>
    </source>
</evidence>
<evidence type="ECO:0000256" key="5">
    <source>
        <dbReference type="ARBA" id="ARBA00034115"/>
    </source>
</evidence>
<evidence type="ECO:0000256" key="6">
    <source>
        <dbReference type="ARBA" id="ARBA00034138"/>
    </source>
</evidence>
<comment type="catalytic activity">
    <reaction evidence="7">
        <text>L-ornithine + H(+) = putrescine + CO2</text>
        <dbReference type="Rhea" id="RHEA:22964"/>
        <dbReference type="ChEBI" id="CHEBI:15378"/>
        <dbReference type="ChEBI" id="CHEBI:16526"/>
        <dbReference type="ChEBI" id="CHEBI:46911"/>
        <dbReference type="ChEBI" id="CHEBI:326268"/>
        <dbReference type="EC" id="4.1.1.17"/>
    </reaction>
</comment>
<evidence type="ECO:0000313" key="9">
    <source>
        <dbReference type="EMBL" id="SVC61725.1"/>
    </source>
</evidence>
<dbReference type="InterPro" id="IPR022657">
    <property type="entry name" value="De-COase2_CS"/>
</dbReference>
<dbReference type="SUPFAM" id="SSF51419">
    <property type="entry name" value="PLP-binding barrel"/>
    <property type="match status" value="1"/>
</dbReference>
<gene>
    <name evidence="9" type="ORF">METZ01_LOCUS314579</name>
</gene>
<evidence type="ECO:0000256" key="4">
    <source>
        <dbReference type="ARBA" id="ARBA00023239"/>
    </source>
</evidence>
<evidence type="ECO:0000256" key="1">
    <source>
        <dbReference type="ARBA" id="ARBA00001933"/>
    </source>
</evidence>
<dbReference type="GO" id="GO:0004586">
    <property type="term" value="F:ornithine decarboxylase activity"/>
    <property type="evidence" value="ECO:0007669"/>
    <property type="project" value="UniProtKB-EC"/>
</dbReference>
<dbReference type="GO" id="GO:0033387">
    <property type="term" value="P:putrescine biosynthetic process from arginine, via ornithine"/>
    <property type="evidence" value="ECO:0007669"/>
    <property type="project" value="TreeGrafter"/>
</dbReference>
<dbReference type="EC" id="4.1.1.17" evidence="6"/>
<dbReference type="InterPro" id="IPR022644">
    <property type="entry name" value="De-COase2_N"/>
</dbReference>
<feature type="domain" description="Orn/DAP/Arg decarboxylase 2 N-terminal" evidence="8">
    <location>
        <begin position="40"/>
        <end position="253"/>
    </location>
</feature>
<dbReference type="AlphaFoldDB" id="A0A382NN29"/>
<organism evidence="9">
    <name type="scientific">marine metagenome</name>
    <dbReference type="NCBI Taxonomy" id="408172"/>
    <lineage>
        <taxon>unclassified sequences</taxon>
        <taxon>metagenomes</taxon>
        <taxon>ecological metagenomes</taxon>
    </lineage>
</organism>
<comment type="pathway">
    <text evidence="5">Amine and polyamine biosynthesis; putrescine biosynthesis via L-ornithine pathway; putrescine from L-ornithine: step 1/1.</text>
</comment>
<dbReference type="Gene3D" id="3.20.20.10">
    <property type="entry name" value="Alanine racemase"/>
    <property type="match status" value="1"/>
</dbReference>
<dbReference type="EMBL" id="UINC01101145">
    <property type="protein sequence ID" value="SVC61725.1"/>
    <property type="molecule type" value="Genomic_DNA"/>
</dbReference>
<dbReference type="InterPro" id="IPR000183">
    <property type="entry name" value="Orn/DAP/Arg_de-COase"/>
</dbReference>
<dbReference type="PANTHER" id="PTHR11482:SF6">
    <property type="entry name" value="ORNITHINE DECARBOXYLASE 1-RELATED"/>
    <property type="match status" value="1"/>
</dbReference>
<dbReference type="InterPro" id="IPR002433">
    <property type="entry name" value="Orn_de-COase"/>
</dbReference>
<keyword evidence="3" id="KW-0663">Pyridoxal phosphate</keyword>
<dbReference type="InterPro" id="IPR022653">
    <property type="entry name" value="De-COase2_pyr-phos_BS"/>
</dbReference>
<keyword evidence="4" id="KW-0456">Lyase</keyword>
<dbReference type="PRINTS" id="PR01179">
    <property type="entry name" value="ODADCRBXLASE"/>
</dbReference>
<comment type="similarity">
    <text evidence="2">Belongs to the Orn/Lys/Arg decarboxylase class-II family.</text>
</comment>
<accession>A0A382NN29</accession>
<dbReference type="InterPro" id="IPR029066">
    <property type="entry name" value="PLP-binding_barrel"/>
</dbReference>
<dbReference type="GO" id="GO:0005737">
    <property type="term" value="C:cytoplasm"/>
    <property type="evidence" value="ECO:0007669"/>
    <property type="project" value="TreeGrafter"/>
</dbReference>
<dbReference type="PANTHER" id="PTHR11482">
    <property type="entry name" value="ARGININE/DIAMINOPIMELATE/ORNITHINE DECARBOXYLASE"/>
    <property type="match status" value="1"/>
</dbReference>
<evidence type="ECO:0000259" key="8">
    <source>
        <dbReference type="Pfam" id="PF02784"/>
    </source>
</evidence>
<comment type="cofactor">
    <cofactor evidence="1">
        <name>pyridoxal 5'-phosphate</name>
        <dbReference type="ChEBI" id="CHEBI:597326"/>
    </cofactor>
</comment>
<sequence length="253" mass="28408">MESCKTVHQYIQNNKPVEPVFFLRTKPVSIAAKWFLRNFNGRVLYAVKANPSSIIIKTIYEAGIRDFDVTSLSEIEKVYALKGSKLYFMNPVKGLYDIQAAYFKHGVKDFALDCEEELEKILAITNHAKDLNLHIRIAVSNKFSKLPLENKFGISGKQAINLLKDARKVSQKLGICFHIGSQSMQPSTYSIAINKVFDLIEKSKTSIDTIDIGGGFPSIYQNAVPPSLDSYLEIIHKTIETKAPGQNCEILCE</sequence>
<dbReference type="PROSITE" id="PS00879">
    <property type="entry name" value="ODR_DC_2_2"/>
    <property type="match status" value="1"/>
</dbReference>
<feature type="non-terminal residue" evidence="9">
    <location>
        <position position="253"/>
    </location>
</feature>
<name>A0A382NN29_9ZZZZ</name>
<evidence type="ECO:0000256" key="2">
    <source>
        <dbReference type="ARBA" id="ARBA00008872"/>
    </source>
</evidence>
<reference evidence="9" key="1">
    <citation type="submission" date="2018-05" db="EMBL/GenBank/DDBJ databases">
        <authorList>
            <person name="Lanie J.A."/>
            <person name="Ng W.-L."/>
            <person name="Kazmierczak K.M."/>
            <person name="Andrzejewski T.M."/>
            <person name="Davidsen T.M."/>
            <person name="Wayne K.J."/>
            <person name="Tettelin H."/>
            <person name="Glass J.I."/>
            <person name="Rusch D."/>
            <person name="Podicherti R."/>
            <person name="Tsui H.-C.T."/>
            <person name="Winkler M.E."/>
        </authorList>
    </citation>
    <scope>NUCLEOTIDE SEQUENCE</scope>
</reference>
<dbReference type="PROSITE" id="PS00878">
    <property type="entry name" value="ODR_DC_2_1"/>
    <property type="match status" value="1"/>
</dbReference>
<protein>
    <recommendedName>
        <fullName evidence="6">ornithine decarboxylase</fullName>
        <ecNumber evidence="6">4.1.1.17</ecNumber>
    </recommendedName>
</protein>
<proteinExistence type="inferred from homology"/>